<dbReference type="InterPro" id="IPR051547">
    <property type="entry name" value="TDP2-like"/>
</dbReference>
<proteinExistence type="predicted"/>
<accession>A0A841RJN2</accession>
<organism evidence="3 4">
    <name type="scientific">Gracilibacillus halotolerans</name>
    <dbReference type="NCBI Taxonomy" id="74386"/>
    <lineage>
        <taxon>Bacteria</taxon>
        <taxon>Bacillati</taxon>
        <taxon>Bacillota</taxon>
        <taxon>Bacilli</taxon>
        <taxon>Bacillales</taxon>
        <taxon>Bacillaceae</taxon>
        <taxon>Gracilibacillus</taxon>
    </lineage>
</organism>
<evidence type="ECO:0000313" key="3">
    <source>
        <dbReference type="EMBL" id="MBB6512182.1"/>
    </source>
</evidence>
<dbReference type="RefSeq" id="WP_184245150.1">
    <property type="nucleotide sequence ID" value="NZ_BAAACU010000002.1"/>
</dbReference>
<dbReference type="PANTHER" id="PTHR15822">
    <property type="entry name" value="TRAF AND TNF RECEPTOR-ASSOCIATED PROTEIN"/>
    <property type="match status" value="1"/>
</dbReference>
<keyword evidence="4" id="KW-1185">Reference proteome</keyword>
<dbReference type="InterPro" id="IPR005135">
    <property type="entry name" value="Endo/exonuclease/phosphatase"/>
</dbReference>
<dbReference type="Proteomes" id="UP000572212">
    <property type="component" value="Unassembled WGS sequence"/>
</dbReference>
<gene>
    <name evidence="3" type="ORF">GGQ92_000963</name>
</gene>
<name>A0A841RJN2_9BACI</name>
<protein>
    <submittedName>
        <fullName evidence="3">Maltose 6'-phosphate phosphatase</fullName>
        <ecNumber evidence="3">3.1.3.90</ecNumber>
    </submittedName>
</protein>
<dbReference type="CDD" id="cd09079">
    <property type="entry name" value="RgfB-like"/>
    <property type="match status" value="1"/>
</dbReference>
<dbReference type="EC" id="3.1.3.90" evidence="3"/>
<dbReference type="Pfam" id="PF03372">
    <property type="entry name" value="Exo_endo_phos"/>
    <property type="match status" value="1"/>
</dbReference>
<reference evidence="3 4" key="1">
    <citation type="submission" date="2020-08" db="EMBL/GenBank/DDBJ databases">
        <title>Genomic Encyclopedia of Type Strains, Phase IV (KMG-IV): sequencing the most valuable type-strain genomes for metagenomic binning, comparative biology and taxonomic classification.</title>
        <authorList>
            <person name="Goeker M."/>
        </authorList>
    </citation>
    <scope>NUCLEOTIDE SEQUENCE [LARGE SCALE GENOMIC DNA]</scope>
    <source>
        <strain evidence="3 4">DSM 11805</strain>
    </source>
</reference>
<keyword evidence="1 3" id="KW-0378">Hydrolase</keyword>
<sequence length="264" mass="30663">MRLLTLNCHSWQEENQVKKIQYLAEIIAASDYDVVCLQEVSQLESSKQVMDTIREDNYGLLLQQELKGHGKDYSLHWHQAHKAFDVYEEGLATLTKHPVKQSEAHFVSGSRDLNYWKTRIVLHTDIEIGGEIYSFYNCHFGWWNDEEEPGSEQLQRLMDLIPNEKVSFLLGDFNSEASMKDEGYSYIVNNGWYDTYEEANEKDEGITVPGEIAGWDNHADKKRIDYIFTNKKWTVTHSNVIFNGDNKDVISDHYGVDVKIEREA</sequence>
<dbReference type="SUPFAM" id="SSF56219">
    <property type="entry name" value="DNase I-like"/>
    <property type="match status" value="1"/>
</dbReference>
<dbReference type="AlphaFoldDB" id="A0A841RJN2"/>
<feature type="domain" description="Endonuclease/exonuclease/phosphatase" evidence="2">
    <location>
        <begin position="17"/>
        <end position="253"/>
    </location>
</feature>
<comment type="caution">
    <text evidence="3">The sequence shown here is derived from an EMBL/GenBank/DDBJ whole genome shotgun (WGS) entry which is preliminary data.</text>
</comment>
<evidence type="ECO:0000313" key="4">
    <source>
        <dbReference type="Proteomes" id="UP000572212"/>
    </source>
</evidence>
<dbReference type="PANTHER" id="PTHR15822:SF23">
    <property type="entry name" value="ENDONUCLEASE_EXONUCLEASE_PHOSPHATASE FAMILY PROTEIN"/>
    <property type="match status" value="1"/>
</dbReference>
<dbReference type="InterPro" id="IPR036691">
    <property type="entry name" value="Endo/exonu/phosph_ase_sf"/>
</dbReference>
<dbReference type="GO" id="GO:0016787">
    <property type="term" value="F:hydrolase activity"/>
    <property type="evidence" value="ECO:0007669"/>
    <property type="project" value="UniProtKB-KW"/>
</dbReference>
<evidence type="ECO:0000259" key="2">
    <source>
        <dbReference type="Pfam" id="PF03372"/>
    </source>
</evidence>
<dbReference type="EMBL" id="JACHON010000002">
    <property type="protein sequence ID" value="MBB6512182.1"/>
    <property type="molecule type" value="Genomic_DNA"/>
</dbReference>
<dbReference type="Gene3D" id="3.60.10.10">
    <property type="entry name" value="Endonuclease/exonuclease/phosphatase"/>
    <property type="match status" value="1"/>
</dbReference>
<evidence type="ECO:0000256" key="1">
    <source>
        <dbReference type="ARBA" id="ARBA00022801"/>
    </source>
</evidence>